<evidence type="ECO:0000256" key="9">
    <source>
        <dbReference type="ARBA" id="ARBA00023166"/>
    </source>
</evidence>
<evidence type="ECO:0000313" key="18">
    <source>
        <dbReference type="Proteomes" id="UP000092600"/>
    </source>
</evidence>
<organism evidence="17 18">
    <name type="scientific">Ananas comosus</name>
    <name type="common">Pineapple</name>
    <name type="synonym">Ananas ananas</name>
    <dbReference type="NCBI Taxonomy" id="4615"/>
    <lineage>
        <taxon>Eukaryota</taxon>
        <taxon>Viridiplantae</taxon>
        <taxon>Streptophyta</taxon>
        <taxon>Embryophyta</taxon>
        <taxon>Tracheophyta</taxon>
        <taxon>Spermatophyta</taxon>
        <taxon>Magnoliopsida</taxon>
        <taxon>Liliopsida</taxon>
        <taxon>Poales</taxon>
        <taxon>Bromeliaceae</taxon>
        <taxon>Bromelioideae</taxon>
        <taxon>Ananas</taxon>
    </lineage>
</organism>
<keyword evidence="10" id="KW-0753">Steroid metabolism</keyword>
<keyword evidence="15" id="KW-0472">Membrane</keyword>
<dbReference type="AlphaFoldDB" id="A0A199UPI1"/>
<keyword evidence="6" id="KW-0752">Steroid biosynthesis</keyword>
<evidence type="ECO:0000256" key="6">
    <source>
        <dbReference type="ARBA" id="ARBA00022955"/>
    </source>
</evidence>
<evidence type="ECO:0000256" key="11">
    <source>
        <dbReference type="ARBA" id="ARBA00051352"/>
    </source>
</evidence>
<dbReference type="Pfam" id="PF08498">
    <property type="entry name" value="Sterol_MT_C"/>
    <property type="match status" value="1"/>
</dbReference>
<evidence type="ECO:0000256" key="1">
    <source>
        <dbReference type="ARBA" id="ARBA00004938"/>
    </source>
</evidence>
<comment type="similarity">
    <text evidence="13 14">Belongs to the class I-like SAM-binding methyltransferase superfamily. Erg6/SMT family.</text>
</comment>
<evidence type="ECO:0000256" key="3">
    <source>
        <dbReference type="ARBA" id="ARBA00022603"/>
    </source>
</evidence>
<keyword evidence="2" id="KW-0444">Lipid biosynthesis</keyword>
<dbReference type="Pfam" id="PF08241">
    <property type="entry name" value="Methyltransf_11"/>
    <property type="match status" value="1"/>
</dbReference>
<dbReference type="UniPathway" id="UPA00766"/>
<dbReference type="CDD" id="cd02440">
    <property type="entry name" value="AdoMet_MTases"/>
    <property type="match status" value="1"/>
</dbReference>
<keyword evidence="4 13" id="KW-0808">Transferase</keyword>
<evidence type="ECO:0000256" key="2">
    <source>
        <dbReference type="ARBA" id="ARBA00022516"/>
    </source>
</evidence>
<dbReference type="InterPro" id="IPR013216">
    <property type="entry name" value="Methyltransf_11"/>
</dbReference>
<protein>
    <recommendedName>
        <fullName evidence="14">Methyltransferase</fullName>
        <ecNumber evidence="14">2.1.1.-</ecNumber>
    </recommendedName>
</protein>
<dbReference type="GO" id="GO:0032259">
    <property type="term" value="P:methylation"/>
    <property type="evidence" value="ECO:0007669"/>
    <property type="project" value="UniProtKB-KW"/>
</dbReference>
<comment type="pathway">
    <text evidence="1">Steroid biosynthesis; sterol biosynthesis.</text>
</comment>
<reference evidence="17 18" key="1">
    <citation type="journal article" date="2016" name="DNA Res.">
        <title>The draft genome of MD-2 pineapple using hybrid error correction of long reads.</title>
        <authorList>
            <person name="Redwan R.M."/>
            <person name="Saidin A."/>
            <person name="Kumar S.V."/>
        </authorList>
    </citation>
    <scope>NUCLEOTIDE SEQUENCE [LARGE SCALE GENOMIC DNA]</scope>
    <source>
        <strain evidence="18">cv. MD2</strain>
        <tissue evidence="17">Leaf</tissue>
    </source>
</reference>
<evidence type="ECO:0000256" key="12">
    <source>
        <dbReference type="ARBA" id="ARBA00057056"/>
    </source>
</evidence>
<dbReference type="PANTHER" id="PTHR44742:SF2">
    <property type="entry name" value="24-METHYLENESTEROL C-METHYLTRANSFERASE 2"/>
    <property type="match status" value="1"/>
</dbReference>
<keyword evidence="3 13" id="KW-0489">Methyltransferase</keyword>
<evidence type="ECO:0000256" key="5">
    <source>
        <dbReference type="ARBA" id="ARBA00022691"/>
    </source>
</evidence>
<keyword evidence="9" id="KW-1207">Sterol metabolism</keyword>
<evidence type="ECO:0000256" key="4">
    <source>
        <dbReference type="ARBA" id="ARBA00022679"/>
    </source>
</evidence>
<comment type="caution">
    <text evidence="17">The sequence shown here is derived from an EMBL/GenBank/DDBJ whole genome shotgun (WGS) entry which is preliminary data.</text>
</comment>
<evidence type="ECO:0000256" key="13">
    <source>
        <dbReference type="PROSITE-ProRule" id="PRU01022"/>
    </source>
</evidence>
<keyword evidence="15" id="KW-1133">Transmembrane helix</keyword>
<dbReference type="GO" id="GO:0030797">
    <property type="term" value="F:24-methylenesterol C-methyltransferase activity"/>
    <property type="evidence" value="ECO:0007669"/>
    <property type="project" value="UniProtKB-EC"/>
</dbReference>
<evidence type="ECO:0000313" key="17">
    <source>
        <dbReference type="EMBL" id="OAY66556.1"/>
    </source>
</evidence>
<evidence type="ECO:0000256" key="10">
    <source>
        <dbReference type="ARBA" id="ARBA00023221"/>
    </source>
</evidence>
<keyword evidence="5 13" id="KW-0949">S-adenosyl-L-methionine</keyword>
<dbReference type="GO" id="GO:0016126">
    <property type="term" value="P:sterol biosynthetic process"/>
    <property type="evidence" value="ECO:0007669"/>
    <property type="project" value="UniProtKB-UniPathway"/>
</dbReference>
<comment type="catalytic activity">
    <reaction evidence="11">
        <text>24-methylidenelophenol + S-adenosyl-L-methionine = (Z)-24-ethylidenelophenol + S-adenosyl-L-homocysteine + H(+)</text>
        <dbReference type="Rhea" id="RHEA:21044"/>
        <dbReference type="ChEBI" id="CHEBI:15378"/>
        <dbReference type="ChEBI" id="CHEBI:29107"/>
        <dbReference type="ChEBI" id="CHEBI:33203"/>
        <dbReference type="ChEBI" id="CHEBI:57856"/>
        <dbReference type="ChEBI" id="CHEBI:59789"/>
        <dbReference type="EC" id="2.1.1.143"/>
    </reaction>
</comment>
<dbReference type="Proteomes" id="UP000092600">
    <property type="component" value="Unassembled WGS sequence"/>
</dbReference>
<evidence type="ECO:0000259" key="16">
    <source>
        <dbReference type="PROSITE" id="PS51685"/>
    </source>
</evidence>
<name>A0A199UPI1_ANACO</name>
<keyword evidence="15" id="KW-0812">Transmembrane</keyword>
<evidence type="ECO:0000256" key="14">
    <source>
        <dbReference type="RuleBase" id="RU362025"/>
    </source>
</evidence>
<feature type="transmembrane region" description="Helical" evidence="15">
    <location>
        <begin position="12"/>
        <end position="33"/>
    </location>
</feature>
<dbReference type="STRING" id="4615.A0A199UPI1"/>
<dbReference type="InterPro" id="IPR029063">
    <property type="entry name" value="SAM-dependent_MTases_sf"/>
</dbReference>
<dbReference type="FunFam" id="3.40.50.150:FF:000168">
    <property type="entry name" value="Methyltransferase"/>
    <property type="match status" value="1"/>
</dbReference>
<dbReference type="InterPro" id="IPR030384">
    <property type="entry name" value="MeTrfase_SMT"/>
</dbReference>
<keyword evidence="7" id="KW-0756">Sterol biosynthesis</keyword>
<feature type="domain" description="SAM-dependent methyltransferase Erg6/SMT-type" evidence="16">
    <location>
        <begin position="85"/>
        <end position="362"/>
    </location>
</feature>
<evidence type="ECO:0000256" key="7">
    <source>
        <dbReference type="ARBA" id="ARBA00023011"/>
    </source>
</evidence>
<accession>A0A199UPI1</accession>
<evidence type="ECO:0000256" key="15">
    <source>
        <dbReference type="SAM" id="Phobius"/>
    </source>
</evidence>
<gene>
    <name evidence="17" type="ORF">ACMD2_10457</name>
</gene>
<proteinExistence type="inferred from homology"/>
<dbReference type="EC" id="2.1.1.-" evidence="14"/>
<dbReference type="SUPFAM" id="SSF53335">
    <property type="entry name" value="S-adenosyl-L-methionine-dependent methyltransferases"/>
    <property type="match status" value="1"/>
</dbReference>
<evidence type="ECO:0000256" key="8">
    <source>
        <dbReference type="ARBA" id="ARBA00023098"/>
    </source>
</evidence>
<dbReference type="PROSITE" id="PS51685">
    <property type="entry name" value="SAM_MT_ERG6_SMT"/>
    <property type="match status" value="1"/>
</dbReference>
<dbReference type="InterPro" id="IPR013705">
    <property type="entry name" value="Sterol_MeTrfase_C"/>
</dbReference>
<keyword evidence="8" id="KW-0443">Lipid metabolism</keyword>
<sequence length="373" mass="41141">MEASTSATLLWTGAVVALGLGYWFVCMMGAAEVKGKRAAELKMGSITRGDVHARYSQYWSFFRRPKELSASATAAANVPNIINTYYDLITDITEWGWGQSIHFSPAVPARSHRDATRLHEERVADLLSLRPQHRVLDVGCGVGGPMRAIAARSGANIVGITINQYQVGRARAHNRKAGLDGRCEVVCGNFLEMPFEDASFDAAYSIEATCHAPHLEDVYGEIFRALKPGGMYVTYEWVTTPLYRADDAGHVETVHGIERGSALPGIRAQEDIGRTARKVGFEVVEERDLALPPAGPWWVRLKMGRLAYWRNHILLSVLTFLRIAPRGVVEVHDMLYETAIHLTRGGETGIFTPMHMILCRKPLLAAARDGAGN</sequence>
<dbReference type="PANTHER" id="PTHR44742">
    <property type="match status" value="1"/>
</dbReference>
<comment type="function">
    <text evidence="12">Catalyzes the methyl transfer from S-adenosyl-methionine to the methylene group of 24-methylene lophenol to form 24-ethylidene lophenol.</text>
</comment>
<dbReference type="Gene3D" id="3.40.50.150">
    <property type="entry name" value="Vaccinia Virus protein VP39"/>
    <property type="match status" value="1"/>
</dbReference>
<dbReference type="EMBL" id="LSRQ01006110">
    <property type="protein sequence ID" value="OAY66556.1"/>
    <property type="molecule type" value="Genomic_DNA"/>
</dbReference>